<feature type="domain" description="DUF7689" evidence="1">
    <location>
        <begin position="49"/>
        <end position="158"/>
    </location>
</feature>
<gene>
    <name evidence="2" type="ORF">DW352_23495</name>
</gene>
<evidence type="ECO:0000313" key="3">
    <source>
        <dbReference type="Proteomes" id="UP000254889"/>
    </source>
</evidence>
<proteinExistence type="predicted"/>
<dbReference type="EMBL" id="CP031417">
    <property type="protein sequence ID" value="AXK83221.1"/>
    <property type="molecule type" value="Genomic_DNA"/>
</dbReference>
<dbReference type="Pfam" id="PF24738">
    <property type="entry name" value="DUF7689"/>
    <property type="match status" value="1"/>
</dbReference>
<keyword evidence="3" id="KW-1185">Reference proteome</keyword>
<accession>A0A346A224</accession>
<evidence type="ECO:0000313" key="2">
    <source>
        <dbReference type="EMBL" id="AXK83221.1"/>
    </source>
</evidence>
<organism evidence="2 3">
    <name type="scientific">Pseudolabrys taiwanensis</name>
    <dbReference type="NCBI Taxonomy" id="331696"/>
    <lineage>
        <taxon>Bacteria</taxon>
        <taxon>Pseudomonadati</taxon>
        <taxon>Pseudomonadota</taxon>
        <taxon>Alphaproteobacteria</taxon>
        <taxon>Hyphomicrobiales</taxon>
        <taxon>Xanthobacteraceae</taxon>
        <taxon>Pseudolabrys</taxon>
    </lineage>
</organism>
<dbReference type="Proteomes" id="UP000254889">
    <property type="component" value="Chromosome"/>
</dbReference>
<dbReference type="RefSeq" id="WP_115693600.1">
    <property type="nucleotide sequence ID" value="NZ_CP031417.1"/>
</dbReference>
<dbReference type="KEGG" id="ptaw:DW352_23495"/>
<name>A0A346A224_9HYPH</name>
<reference evidence="2 3" key="1">
    <citation type="submission" date="2018-07" db="EMBL/GenBank/DDBJ databases">
        <authorList>
            <person name="Quirk P.G."/>
            <person name="Krulwich T.A."/>
        </authorList>
    </citation>
    <scope>NUCLEOTIDE SEQUENCE [LARGE SCALE GENOMIC DNA]</scope>
    <source>
        <strain evidence="2 3">CC-BB4</strain>
    </source>
</reference>
<dbReference type="AlphaFoldDB" id="A0A346A224"/>
<dbReference type="OrthoDB" id="9255869at2"/>
<protein>
    <recommendedName>
        <fullName evidence="1">DUF7689 domain-containing protein</fullName>
    </recommendedName>
</protein>
<evidence type="ECO:0000259" key="1">
    <source>
        <dbReference type="Pfam" id="PF24738"/>
    </source>
</evidence>
<dbReference type="InterPro" id="IPR056106">
    <property type="entry name" value="DUF7689"/>
</dbReference>
<sequence>MDCNQDLSHALDAAMTIQNPTDYLKRIEELRQQYDHGITILPDGAGRLRNFNCFAYAFGIWDHSDFITLVEETLKGAIMNSKFVLSELAQGYLTEIAIADVQVGDVVLYFTDEALTHAGKVVATDNRIRVHSKWGPSEAHAHGLYEVPHAYGTITRFFRPPNPDEILDRLYDAT</sequence>